<evidence type="ECO:0000256" key="5">
    <source>
        <dbReference type="PIRSR" id="PIRSR615500-1"/>
    </source>
</evidence>
<name>K0X0I9_9BACT</name>
<evidence type="ECO:0000256" key="7">
    <source>
        <dbReference type="SAM" id="SignalP"/>
    </source>
</evidence>
<evidence type="ECO:0000259" key="8">
    <source>
        <dbReference type="Pfam" id="PF00082"/>
    </source>
</evidence>
<sequence>MKKLLLSLCLMATLGSFLLNAEEKMSPSTQNFLRSYESTSTISQRAKLKSTYAINQNNGEMAVSAFLHLVDENNLDGLEENQVIINAQYGTILSTNIPADNLISVSQLPSVKYIEIGRPVHQRMNNVRSEQFSNVNKIHEGTGFTQAYTGKDVIVGIIDGGFQYNHINFYDTEGKNLRIKRVWNQNQSGTPPTGYYYGTEYTNAEEIIAAKQDYAASHATHVTGIAAGAYKGNEYYGIAPDADLVLVSYNISDNSSSNTSITDGIKYIYDYAESVGKPCVINMSLGYHIGPHDGTSTFDRICDELQGEGRLLVGASGNEAEYNIHATKTLKKGDTNMKSLVEFVSNWYLYGSMTSTVDIWGDAEKQLSARVFVYDILNKKEVYSSESFSTAASASKKISNPTGADGNIYISTATNPYNKKGNITIDLNLSSFDNRNYYIGFEISGPEETTINAWTDAYMSWLSNFGNSEFTNGDNNSTMGEIGGTGKRIITVGAYTSCNYIDHKNSSMWNNSGQTLNQLVSFSSLGPTADGRMKPDITAPGSMLISSFNSSTSSNRNGEDYNYVVKQENVNTVNYYYGSMEGTSMATPVVTGVLATWLQANPKLTPEQVREILSNTATTDSYTGNITGVGNNRWGYGKINAYDGLVYCLNHSGIEQVGTPTRPIVYPNPATDICYFLLQNDDKNVNVSIYTLNGTEIYSRYMGNINAGEQNQLDLSDLAVGIYFIHITGDKTNMTTKLTVK</sequence>
<feature type="chain" id="PRO_5003843293" evidence="7">
    <location>
        <begin position="22"/>
        <end position="741"/>
    </location>
</feature>
<dbReference type="HOGENOM" id="CLU_020737_0_0_10"/>
<evidence type="ECO:0000256" key="3">
    <source>
        <dbReference type="ARBA" id="ARBA00022801"/>
    </source>
</evidence>
<dbReference type="SUPFAM" id="SSF52743">
    <property type="entry name" value="Subtilisin-like"/>
    <property type="match status" value="1"/>
</dbReference>
<evidence type="ECO:0000313" key="10">
    <source>
        <dbReference type="EMBL" id="EJZ64933.1"/>
    </source>
</evidence>
<accession>K0X0I9</accession>
<feature type="active site" description="Charge relay system" evidence="5 6">
    <location>
        <position position="584"/>
    </location>
</feature>
<organism evidence="10 11">
    <name type="scientific">Barnesiella intestinihominis YIT 11860</name>
    <dbReference type="NCBI Taxonomy" id="742726"/>
    <lineage>
        <taxon>Bacteria</taxon>
        <taxon>Pseudomonadati</taxon>
        <taxon>Bacteroidota</taxon>
        <taxon>Bacteroidia</taxon>
        <taxon>Bacteroidales</taxon>
        <taxon>Barnesiellaceae</taxon>
        <taxon>Barnesiella</taxon>
    </lineage>
</organism>
<evidence type="ECO:0000259" key="9">
    <source>
        <dbReference type="Pfam" id="PF18962"/>
    </source>
</evidence>
<dbReference type="PANTHER" id="PTHR43806">
    <property type="entry name" value="PEPTIDASE S8"/>
    <property type="match status" value="1"/>
</dbReference>
<dbReference type="InterPro" id="IPR023828">
    <property type="entry name" value="Peptidase_S8_Ser-AS"/>
</dbReference>
<dbReference type="InterPro" id="IPR036852">
    <property type="entry name" value="Peptidase_S8/S53_dom_sf"/>
</dbReference>
<dbReference type="InterPro" id="IPR026444">
    <property type="entry name" value="Secre_tail"/>
</dbReference>
<keyword evidence="4 6" id="KW-0720">Serine protease</keyword>
<dbReference type="PROSITE" id="PS51892">
    <property type="entry name" value="SUBTILASE"/>
    <property type="match status" value="1"/>
</dbReference>
<comment type="similarity">
    <text evidence="1 6">Belongs to the peptidase S8 family.</text>
</comment>
<dbReference type="Gene3D" id="2.60.120.1290">
    <property type="match status" value="1"/>
</dbReference>
<dbReference type="Gene3D" id="3.40.50.200">
    <property type="entry name" value="Peptidase S8/S53 domain"/>
    <property type="match status" value="1"/>
</dbReference>
<dbReference type="InterPro" id="IPR000209">
    <property type="entry name" value="Peptidase_S8/S53_dom"/>
</dbReference>
<feature type="active site" description="Charge relay system" evidence="5 6">
    <location>
        <position position="218"/>
    </location>
</feature>
<proteinExistence type="inferred from homology"/>
<dbReference type="Proteomes" id="UP000006044">
    <property type="component" value="Unassembled WGS sequence"/>
</dbReference>
<feature type="domain" description="Secretion system C-terminal sorting" evidence="9">
    <location>
        <begin position="665"/>
        <end position="740"/>
    </location>
</feature>
<dbReference type="InterPro" id="IPR050131">
    <property type="entry name" value="Peptidase_S8_subtilisin-like"/>
</dbReference>
<evidence type="ECO:0000313" key="11">
    <source>
        <dbReference type="Proteomes" id="UP000006044"/>
    </source>
</evidence>
<dbReference type="EMBL" id="ADLE01000008">
    <property type="protein sequence ID" value="EJZ64933.1"/>
    <property type="molecule type" value="Genomic_DNA"/>
</dbReference>
<dbReference type="GO" id="GO:0004252">
    <property type="term" value="F:serine-type endopeptidase activity"/>
    <property type="evidence" value="ECO:0007669"/>
    <property type="project" value="UniProtKB-UniRule"/>
</dbReference>
<dbReference type="Pfam" id="PF00082">
    <property type="entry name" value="Peptidase_S8"/>
    <property type="match status" value="1"/>
</dbReference>
<protein>
    <submittedName>
        <fullName evidence="10">Por secretion system C-terminal sorting domain-containing protein</fullName>
    </submittedName>
</protein>
<comment type="caution">
    <text evidence="10">The sequence shown here is derived from an EMBL/GenBank/DDBJ whole genome shotgun (WGS) entry which is preliminary data.</text>
</comment>
<gene>
    <name evidence="10" type="ORF">HMPREF9448_01420</name>
</gene>
<dbReference type="PATRIC" id="fig|742726.3.peg.1487"/>
<keyword evidence="7" id="KW-0732">Signal</keyword>
<dbReference type="PANTHER" id="PTHR43806:SF11">
    <property type="entry name" value="CEREVISIN-RELATED"/>
    <property type="match status" value="1"/>
</dbReference>
<keyword evidence="2 6" id="KW-0645">Protease</keyword>
<dbReference type="PROSITE" id="PS00138">
    <property type="entry name" value="SUBTILASE_SER"/>
    <property type="match status" value="1"/>
</dbReference>
<dbReference type="eggNOG" id="COG1404">
    <property type="taxonomic scope" value="Bacteria"/>
</dbReference>
<reference evidence="10 11" key="1">
    <citation type="submission" date="2012-08" db="EMBL/GenBank/DDBJ databases">
        <title>The Genome Sequence of Barnesiella intestinihominis YIT 11860.</title>
        <authorList>
            <consortium name="The Broad Institute Genome Sequencing Platform"/>
            <person name="Earl A."/>
            <person name="Ward D."/>
            <person name="Feldgarden M."/>
            <person name="Gevers D."/>
            <person name="Morotomi M."/>
            <person name="Walker B."/>
            <person name="Young S.K."/>
            <person name="Zeng Q."/>
            <person name="Gargeya S."/>
            <person name="Fitzgerald M."/>
            <person name="Haas B."/>
            <person name="Abouelleil A."/>
            <person name="Alvarado L."/>
            <person name="Arachchi H.M."/>
            <person name="Berlin A.M."/>
            <person name="Chapman S.B."/>
            <person name="Goldberg J."/>
            <person name="Griggs A."/>
            <person name="Gujja S."/>
            <person name="Hansen M."/>
            <person name="Howarth C."/>
            <person name="Imamovic A."/>
            <person name="Larimer J."/>
            <person name="McCowen C."/>
            <person name="Montmayeur A."/>
            <person name="Murphy C."/>
            <person name="Neiman D."/>
            <person name="Pearson M."/>
            <person name="Priest M."/>
            <person name="Roberts A."/>
            <person name="Saif S."/>
            <person name="Shea T."/>
            <person name="Sisk P."/>
            <person name="Sykes S."/>
            <person name="Wortman J."/>
            <person name="Nusbaum C."/>
            <person name="Birren B."/>
        </authorList>
    </citation>
    <scope>NUCLEOTIDE SEQUENCE [LARGE SCALE GENOMIC DNA]</scope>
    <source>
        <strain evidence="10 11">YIT 11860</strain>
    </source>
</reference>
<dbReference type="Pfam" id="PF18962">
    <property type="entry name" value="Por_Secre_tail"/>
    <property type="match status" value="1"/>
</dbReference>
<dbReference type="PRINTS" id="PR00723">
    <property type="entry name" value="SUBTILISIN"/>
</dbReference>
<dbReference type="RefSeq" id="WP_008861881.1">
    <property type="nucleotide sequence ID" value="NZ_JH815204.1"/>
</dbReference>
<dbReference type="AlphaFoldDB" id="K0X0I9"/>
<dbReference type="STRING" id="742726.HMPREF9448_01420"/>
<dbReference type="InterPro" id="IPR015500">
    <property type="entry name" value="Peptidase_S8_subtilisin-rel"/>
</dbReference>
<evidence type="ECO:0000256" key="4">
    <source>
        <dbReference type="ARBA" id="ARBA00022825"/>
    </source>
</evidence>
<feature type="signal peptide" evidence="7">
    <location>
        <begin position="1"/>
        <end position="21"/>
    </location>
</feature>
<dbReference type="NCBIfam" id="TIGR04183">
    <property type="entry name" value="Por_Secre_tail"/>
    <property type="match status" value="1"/>
</dbReference>
<evidence type="ECO:0000256" key="1">
    <source>
        <dbReference type="ARBA" id="ARBA00011073"/>
    </source>
</evidence>
<dbReference type="GeneID" id="77850064"/>
<feature type="active site" description="Charge relay system" evidence="5 6">
    <location>
        <position position="159"/>
    </location>
</feature>
<evidence type="ECO:0000256" key="6">
    <source>
        <dbReference type="PROSITE-ProRule" id="PRU01240"/>
    </source>
</evidence>
<feature type="domain" description="Peptidase S8/S53" evidence="8">
    <location>
        <begin position="150"/>
        <end position="625"/>
    </location>
</feature>
<dbReference type="GO" id="GO:0006508">
    <property type="term" value="P:proteolysis"/>
    <property type="evidence" value="ECO:0007669"/>
    <property type="project" value="UniProtKB-KW"/>
</dbReference>
<keyword evidence="3 6" id="KW-0378">Hydrolase</keyword>
<keyword evidence="11" id="KW-1185">Reference proteome</keyword>
<evidence type="ECO:0000256" key="2">
    <source>
        <dbReference type="ARBA" id="ARBA00022670"/>
    </source>
</evidence>